<evidence type="ECO:0000256" key="1">
    <source>
        <dbReference type="SAM" id="SignalP"/>
    </source>
</evidence>
<dbReference type="Gene3D" id="3.40.50.1240">
    <property type="entry name" value="Phosphoglycerate mutase-like"/>
    <property type="match status" value="1"/>
</dbReference>
<accession>A0ABQ6MYC9</accession>
<keyword evidence="3" id="KW-1185">Reference proteome</keyword>
<feature type="chain" id="PRO_5047322515" description="Acid phosphatase" evidence="1">
    <location>
        <begin position="24"/>
        <end position="369"/>
    </location>
</feature>
<sequence length="369" mass="39709">MYDPNPLLLLLLMSMCLVPPVSPAAPTLSVIVMRHCVRSAPLSVYSGLPEFSSLDNYTSTPFPPFPVDDMMCLPNGITLVENVGSQLALPPGPVVVEVDTDAQRDVDTAAALMRGLSLDQDMISSPCLFDPESCGACEAVDPARKAAAVTERLEEFPKPAGFEELVEEMQAVMGTGAAPAMQDIDDFVCSDDGYWEGGTSVASDAVEYWLMQMGGGLEVAWGELSKEDVYRFLEAHVYWRSVQERTLDLSARSHSYMAREIVGTLAGGAGGARIMVGHDSDLDAVATIFGLEWRTPPFPANATTPGAGVRFDLFEDQVRAVVFYQALDGGAELLQADAKWTWGGEGGAAVGLEELQEWIKGRVTTECVL</sequence>
<evidence type="ECO:0000313" key="2">
    <source>
        <dbReference type="EMBL" id="GMI35582.1"/>
    </source>
</evidence>
<gene>
    <name evidence="2" type="ORF">TeGR_g1326</name>
</gene>
<evidence type="ECO:0000313" key="3">
    <source>
        <dbReference type="Proteomes" id="UP001165060"/>
    </source>
</evidence>
<dbReference type="SUPFAM" id="SSF53254">
    <property type="entry name" value="Phosphoglycerate mutase-like"/>
    <property type="match status" value="1"/>
</dbReference>
<comment type="caution">
    <text evidence="2">The sequence shown here is derived from an EMBL/GenBank/DDBJ whole genome shotgun (WGS) entry which is preliminary data.</text>
</comment>
<proteinExistence type="predicted"/>
<feature type="signal peptide" evidence="1">
    <location>
        <begin position="1"/>
        <end position="23"/>
    </location>
</feature>
<organism evidence="2 3">
    <name type="scientific">Tetraparma gracilis</name>
    <dbReference type="NCBI Taxonomy" id="2962635"/>
    <lineage>
        <taxon>Eukaryota</taxon>
        <taxon>Sar</taxon>
        <taxon>Stramenopiles</taxon>
        <taxon>Ochrophyta</taxon>
        <taxon>Bolidophyceae</taxon>
        <taxon>Parmales</taxon>
        <taxon>Triparmaceae</taxon>
        <taxon>Tetraparma</taxon>
    </lineage>
</organism>
<dbReference type="Proteomes" id="UP001165060">
    <property type="component" value="Unassembled WGS sequence"/>
</dbReference>
<reference evidence="2 3" key="1">
    <citation type="journal article" date="2023" name="Commun. Biol.">
        <title>Genome analysis of Parmales, the sister group of diatoms, reveals the evolutionary specialization of diatoms from phago-mixotrophs to photoautotrophs.</title>
        <authorList>
            <person name="Ban H."/>
            <person name="Sato S."/>
            <person name="Yoshikawa S."/>
            <person name="Yamada K."/>
            <person name="Nakamura Y."/>
            <person name="Ichinomiya M."/>
            <person name="Sato N."/>
            <person name="Blanc-Mathieu R."/>
            <person name="Endo H."/>
            <person name="Kuwata A."/>
            <person name="Ogata H."/>
        </authorList>
    </citation>
    <scope>NUCLEOTIDE SEQUENCE [LARGE SCALE GENOMIC DNA]</scope>
</reference>
<dbReference type="InterPro" id="IPR029033">
    <property type="entry name" value="His_PPase_superfam"/>
</dbReference>
<name>A0ABQ6MYC9_9STRA</name>
<protein>
    <recommendedName>
        <fullName evidence="4">Acid phosphatase</fullName>
    </recommendedName>
</protein>
<dbReference type="EMBL" id="BRYB01003377">
    <property type="protein sequence ID" value="GMI35582.1"/>
    <property type="molecule type" value="Genomic_DNA"/>
</dbReference>
<evidence type="ECO:0008006" key="4">
    <source>
        <dbReference type="Google" id="ProtNLM"/>
    </source>
</evidence>
<keyword evidence="1" id="KW-0732">Signal</keyword>